<evidence type="ECO:0000313" key="1">
    <source>
        <dbReference type="EMBL" id="GAG93668.1"/>
    </source>
</evidence>
<gene>
    <name evidence="1" type="ORF">S01H4_46764</name>
</gene>
<accession>X1CBG7</accession>
<proteinExistence type="predicted"/>
<reference evidence="1" key="1">
    <citation type="journal article" date="2014" name="Front. Microbiol.">
        <title>High frequency of phylogenetically diverse reductive dehalogenase-homologous genes in deep subseafloor sedimentary metagenomes.</title>
        <authorList>
            <person name="Kawai M."/>
            <person name="Futagami T."/>
            <person name="Toyoda A."/>
            <person name="Takaki Y."/>
            <person name="Nishi S."/>
            <person name="Hori S."/>
            <person name="Arai W."/>
            <person name="Tsubouchi T."/>
            <person name="Morono Y."/>
            <person name="Uchiyama I."/>
            <person name="Ito T."/>
            <person name="Fujiyama A."/>
            <person name="Inagaki F."/>
            <person name="Takami H."/>
        </authorList>
    </citation>
    <scope>NUCLEOTIDE SEQUENCE</scope>
    <source>
        <strain evidence="1">Expedition CK06-06</strain>
    </source>
</reference>
<dbReference type="EMBL" id="BART01026171">
    <property type="protein sequence ID" value="GAG93668.1"/>
    <property type="molecule type" value="Genomic_DNA"/>
</dbReference>
<dbReference type="AlphaFoldDB" id="X1CBG7"/>
<name>X1CBG7_9ZZZZ</name>
<dbReference type="Gene3D" id="3.40.50.970">
    <property type="match status" value="1"/>
</dbReference>
<sequence length="46" mass="5307">MIPEDMVIAHRSRALNPDNPFIRGTAQNPDVYFQGRESVNPFYDKV</sequence>
<feature type="non-terminal residue" evidence="1">
    <location>
        <position position="46"/>
    </location>
</feature>
<organism evidence="1">
    <name type="scientific">marine sediment metagenome</name>
    <dbReference type="NCBI Taxonomy" id="412755"/>
    <lineage>
        <taxon>unclassified sequences</taxon>
        <taxon>metagenomes</taxon>
        <taxon>ecological metagenomes</taxon>
    </lineage>
</organism>
<protein>
    <submittedName>
        <fullName evidence="1">Uncharacterized protein</fullName>
    </submittedName>
</protein>
<comment type="caution">
    <text evidence="1">The sequence shown here is derived from an EMBL/GenBank/DDBJ whole genome shotgun (WGS) entry which is preliminary data.</text>
</comment>